<evidence type="ECO:0000259" key="2">
    <source>
        <dbReference type="Pfam" id="PF24173"/>
    </source>
</evidence>
<feature type="compositionally biased region" description="Acidic residues" evidence="1">
    <location>
        <begin position="796"/>
        <end position="806"/>
    </location>
</feature>
<dbReference type="Gene3D" id="1.25.10.10">
    <property type="entry name" value="Leucine-rich Repeat Variant"/>
    <property type="match status" value="2"/>
</dbReference>
<feature type="domain" description="TTI1 N-terminal TPR" evidence="2">
    <location>
        <begin position="14"/>
        <end position="349"/>
    </location>
</feature>
<dbReference type="Pfam" id="PF24181">
    <property type="entry name" value="TPR_TTI1_C"/>
    <property type="match status" value="1"/>
</dbReference>
<evidence type="ECO:0000256" key="1">
    <source>
        <dbReference type="SAM" id="MobiDB-lite"/>
    </source>
</evidence>
<accession>A0A0M8MV02</accession>
<dbReference type="Pfam" id="PF21547">
    <property type="entry name" value="TTI1"/>
    <property type="match status" value="1"/>
</dbReference>
<name>A0A0M8MV02_ESCWE</name>
<dbReference type="SUPFAM" id="SSF48371">
    <property type="entry name" value="ARM repeat"/>
    <property type="match status" value="1"/>
</dbReference>
<organism evidence="4 5">
    <name type="scientific">Escovopsis weberi</name>
    <dbReference type="NCBI Taxonomy" id="150374"/>
    <lineage>
        <taxon>Eukaryota</taxon>
        <taxon>Fungi</taxon>
        <taxon>Dikarya</taxon>
        <taxon>Ascomycota</taxon>
        <taxon>Pezizomycotina</taxon>
        <taxon>Sordariomycetes</taxon>
        <taxon>Hypocreomycetidae</taxon>
        <taxon>Hypocreales</taxon>
        <taxon>Hypocreaceae</taxon>
        <taxon>Escovopsis</taxon>
    </lineage>
</organism>
<dbReference type="AlphaFoldDB" id="A0A0M8MV02"/>
<dbReference type="InterPro" id="IPR052587">
    <property type="entry name" value="TELO2-interacting_protein_1"/>
</dbReference>
<dbReference type="STRING" id="150374.A0A0M8MV02"/>
<dbReference type="InterPro" id="IPR016024">
    <property type="entry name" value="ARM-type_fold"/>
</dbReference>
<dbReference type="Proteomes" id="UP000053831">
    <property type="component" value="Unassembled WGS sequence"/>
</dbReference>
<evidence type="ECO:0000313" key="4">
    <source>
        <dbReference type="EMBL" id="KOS19108.1"/>
    </source>
</evidence>
<feature type="domain" description="TTI1 C-terminal TPR" evidence="3">
    <location>
        <begin position="723"/>
        <end position="939"/>
    </location>
</feature>
<dbReference type="PANTHER" id="PTHR18460">
    <property type="entry name" value="TEL2 INTERACTING PROTEIN 1 TTI1 FAMILY MEMBER"/>
    <property type="match status" value="1"/>
</dbReference>
<dbReference type="InterPro" id="IPR057567">
    <property type="entry name" value="TPR_TTI1_C"/>
</dbReference>
<sequence length="1050" mass="115171">MEATPGSEDRNRLFLQLKPCCVKVSQLAIRETDEPGTHKELLALTSQILTIINDQVATSPLALNDKLAEYVFFPLYHVFRQMERYPMTLIENCIKCLNLLIVHGWRSRISPQLVRQIFSLLTFIIDGVPGAENSAHNKPEETVLEAFRAETALLNVASASPTAASGLSSPDAIPDLGRGITVMLDAVVDGSTPEIQKEALRALTAVYGAIREHAALANFLPGTVSSITRVLSSPARYKKLVLSKCLEAVRIVLTRVLGDLRTRQILAQKEGDEDDDKEKAESSKVLSPAWLKATVAQVKKALSIMMKLRAHESEEVRDALERLCISLLDECHSTLSNCTTMLVETAMILDRGCDDGSLTETSLRQLVGVYPELGEGAKNSVYNWMSSLPRMMQSSDEDVKQAAIHNFSKGIKILGSLGIDSPVLNDSLSSTLKDSLVSLVSASKDSQANSASTHILLLDENGSTNTSSDGSPYQPILLAHEGQRRLRAEIMSLLKTINLSSKPNKIAYSLLEASQESSSKTNQITALWLCFELLKASFSLSVETDSLLNLSAFEDASGEMDSVFNELYAFSLLLLDSHSDTGQVDWRSEAIALEVVGYAAQRSKRAFRPELIDVLFPVATFLGSDVAGLQRHAVTTLNIMAASCEYGSVADLIIGNVDYMVNAVSLRLNTLDISPASTQVLLMMVRLSGPRLVPFLGDVVESIFAALENYHGYPAFVESLFSVLKEVVDQAARADGKLLTERERSAVVNHRKRAPQMEGLDGLAAFLNERKKRKTRSEEEAEETVRGHPTTPWKADDEDTTGDEQAAEPPRDEEKSPNSPTYLLLQKVANLTQHYLTSPTPTLRRSLLELLATASPVLAGDEDSFLPLVNAIWPVVIDRLRDPEAFVAIEACHALSGLCAAAGDFLGTRFKTEWWDWMGAWCRKAKQSSSKMAPRPSQTKGGSSLKDVVIAYRPAAGETQIDMAVREDAGGSLGRFASGVKVWEAVARLLTAIVTYVRVEEEMFDEILDLMADVMERNSAVREALEVVNADAVWLARYERGLVDWEPLVV</sequence>
<dbReference type="InterPro" id="IPR016441">
    <property type="entry name" value="Tti1"/>
</dbReference>
<feature type="region of interest" description="Disordered" evidence="1">
    <location>
        <begin position="771"/>
        <end position="819"/>
    </location>
</feature>
<reference evidence="4 5" key="1">
    <citation type="submission" date="2015-07" db="EMBL/GenBank/DDBJ databases">
        <title>The genome of the fungus Escovopsis weberi, a specialized disease agent of ant agriculture.</title>
        <authorList>
            <person name="de Man T.J."/>
            <person name="Stajich J.E."/>
            <person name="Kubicek C.P."/>
            <person name="Chenthamara K."/>
            <person name="Atanasova L."/>
            <person name="Druzhinina I.S."/>
            <person name="Birnbaum S."/>
            <person name="Barribeau S.M."/>
            <person name="Teiling C."/>
            <person name="Suen G."/>
            <person name="Currie C."/>
            <person name="Gerardo N.M."/>
        </authorList>
    </citation>
    <scope>NUCLEOTIDE SEQUENCE [LARGE SCALE GENOMIC DNA]</scope>
</reference>
<dbReference type="GO" id="GO:0005737">
    <property type="term" value="C:cytoplasm"/>
    <property type="evidence" value="ECO:0007669"/>
    <property type="project" value="TreeGrafter"/>
</dbReference>
<dbReference type="OrthoDB" id="49511at2759"/>
<dbReference type="PIRSF" id="PIRSF005250">
    <property type="entry name" value="UCP005250"/>
    <property type="match status" value="1"/>
</dbReference>
<evidence type="ECO:0000259" key="3">
    <source>
        <dbReference type="Pfam" id="PF24181"/>
    </source>
</evidence>
<proteinExistence type="predicted"/>
<dbReference type="InterPro" id="IPR011989">
    <property type="entry name" value="ARM-like"/>
</dbReference>
<gene>
    <name evidence="4" type="ORF">ESCO_001157</name>
</gene>
<comment type="caution">
    <text evidence="4">The sequence shown here is derived from an EMBL/GenBank/DDBJ whole genome shotgun (WGS) entry which is preliminary data.</text>
</comment>
<dbReference type="PANTHER" id="PTHR18460:SF3">
    <property type="entry name" value="TELO2-INTERACTING PROTEIN 1 HOMOLOG"/>
    <property type="match status" value="1"/>
</dbReference>
<dbReference type="InterPro" id="IPR049362">
    <property type="entry name" value="TTI1_rpt"/>
</dbReference>
<evidence type="ECO:0000313" key="5">
    <source>
        <dbReference type="Proteomes" id="UP000053831"/>
    </source>
</evidence>
<protein>
    <submittedName>
        <fullName evidence="4">TEL2-interacting protein 1</fullName>
    </submittedName>
</protein>
<keyword evidence="5" id="KW-1185">Reference proteome</keyword>
<dbReference type="Pfam" id="PF24173">
    <property type="entry name" value="TPR_TTI1_N"/>
    <property type="match status" value="1"/>
</dbReference>
<dbReference type="InterPro" id="IPR057566">
    <property type="entry name" value="TPR_TTI1_N"/>
</dbReference>
<dbReference type="EMBL" id="LGSR01000020">
    <property type="protein sequence ID" value="KOS19108.1"/>
    <property type="molecule type" value="Genomic_DNA"/>
</dbReference>